<dbReference type="GO" id="GO:0030295">
    <property type="term" value="F:protein kinase activator activity"/>
    <property type="evidence" value="ECO:0007669"/>
    <property type="project" value="TreeGrafter"/>
</dbReference>
<feature type="transmembrane region" description="Helical" evidence="5">
    <location>
        <begin position="59"/>
        <end position="76"/>
    </location>
</feature>
<dbReference type="InterPro" id="IPR004358">
    <property type="entry name" value="Sig_transdc_His_kin-like_C"/>
</dbReference>
<dbReference type="InterPro" id="IPR036097">
    <property type="entry name" value="HisK_dim/P_sf"/>
</dbReference>
<evidence type="ECO:0000256" key="5">
    <source>
        <dbReference type="SAM" id="Phobius"/>
    </source>
</evidence>
<evidence type="ECO:0000256" key="3">
    <source>
        <dbReference type="ARBA" id="ARBA00022679"/>
    </source>
</evidence>
<dbReference type="PANTHER" id="PTHR42878:SF14">
    <property type="entry name" value="OSMOLARITY TWO-COMPONENT SYSTEM PROTEIN SSK1"/>
    <property type="match status" value="1"/>
</dbReference>
<dbReference type="STRING" id="1122169.Lsha_1692"/>
<dbReference type="AlphaFoldDB" id="A0A0W0YTV1"/>
<dbReference type="OrthoDB" id="8573961at2"/>
<comment type="caution">
    <text evidence="7">The sequence shown here is derived from an EMBL/GenBank/DDBJ whole genome shotgun (WGS) entry which is preliminary data.</text>
</comment>
<dbReference type="Proteomes" id="UP000054600">
    <property type="component" value="Unassembled WGS sequence"/>
</dbReference>
<dbReference type="InterPro" id="IPR036890">
    <property type="entry name" value="HATPase_C_sf"/>
</dbReference>
<dbReference type="SUPFAM" id="SSF47384">
    <property type="entry name" value="Homodimeric domain of signal transducing histidine kinase"/>
    <property type="match status" value="1"/>
</dbReference>
<dbReference type="PATRIC" id="fig|1122169.6.peg.1944"/>
<feature type="transmembrane region" description="Helical" evidence="5">
    <location>
        <begin position="109"/>
        <end position="126"/>
    </location>
</feature>
<keyword evidence="5" id="KW-0472">Membrane</keyword>
<dbReference type="InterPro" id="IPR003594">
    <property type="entry name" value="HATPase_dom"/>
</dbReference>
<evidence type="ECO:0000256" key="1">
    <source>
        <dbReference type="ARBA" id="ARBA00000085"/>
    </source>
</evidence>
<keyword evidence="5" id="KW-1133">Transmembrane helix</keyword>
<dbReference type="SUPFAM" id="SSF55874">
    <property type="entry name" value="ATPase domain of HSP90 chaperone/DNA topoisomerase II/histidine kinase"/>
    <property type="match status" value="1"/>
</dbReference>
<sequence length="437" mass="49467">MWQIKKIVRHLDESMQRSLSHSTHQLVAVGAIAFLGFPLFYLIWVYWFPQSYENLSLRLLGSLLGLGLMLTPYWPVKFKNYLSWYWFLTLLFTLPYFFTFMFLMTQASVISAMSLLCSIFLLVLLVDLLSLSIVLSLGIGLALISYYCFAPQMYFGEEHIEMALVIFFTIVAGSTLNYKTAMLQQQRLAGMAAAAGMIAHELRTPLLGIKSGAQALVNYLPGLLEGYQLAKEQDLISAPLRDRRLNQLEGVSNRIVSEIDYANTIIDMLLVKAGRENSLQHCALEICSMAECLSEAIARYPFLSPAERTLIHWDGDFQFRGSKLLMQHILFNLIKNALYAIATARRGEITIWAEEGEKLNYLYFKDTAKGMSNQQLSRLFNHFYTTTFMGTGIGLSFCKLVMTSFGGTIICESREGEYALFILSFPKVVDTLNLLGD</sequence>
<keyword evidence="5" id="KW-0812">Transmembrane</keyword>
<evidence type="ECO:0000256" key="4">
    <source>
        <dbReference type="ARBA" id="ARBA00022777"/>
    </source>
</evidence>
<gene>
    <name evidence="7" type="ORF">Lsha_1692</name>
</gene>
<dbReference type="PRINTS" id="PR00344">
    <property type="entry name" value="BCTRLSENSOR"/>
</dbReference>
<accession>A0A0W0YTV1</accession>
<feature type="transmembrane region" description="Helical" evidence="5">
    <location>
        <begin position="83"/>
        <end position="103"/>
    </location>
</feature>
<dbReference type="GO" id="GO:0007234">
    <property type="term" value="P:osmosensory signaling via phosphorelay pathway"/>
    <property type="evidence" value="ECO:0007669"/>
    <property type="project" value="TreeGrafter"/>
</dbReference>
<keyword evidence="3" id="KW-0808">Transferase</keyword>
<evidence type="ECO:0000313" key="8">
    <source>
        <dbReference type="Proteomes" id="UP000054600"/>
    </source>
</evidence>
<feature type="transmembrane region" description="Helical" evidence="5">
    <location>
        <begin position="26"/>
        <end position="47"/>
    </location>
</feature>
<dbReference type="SMR" id="A0A0W0YTV1"/>
<name>A0A0W0YTV1_9GAMM</name>
<dbReference type="PROSITE" id="PS50109">
    <property type="entry name" value="HIS_KIN"/>
    <property type="match status" value="1"/>
</dbReference>
<dbReference type="EC" id="2.7.13.3" evidence="2"/>
<dbReference type="Pfam" id="PF02518">
    <property type="entry name" value="HATPase_c"/>
    <property type="match status" value="1"/>
</dbReference>
<feature type="transmembrane region" description="Helical" evidence="5">
    <location>
        <begin position="160"/>
        <end position="178"/>
    </location>
</feature>
<reference evidence="7 8" key="1">
    <citation type="submission" date="2015-11" db="EMBL/GenBank/DDBJ databases">
        <title>Genomic analysis of 38 Legionella species identifies large and diverse effector repertoires.</title>
        <authorList>
            <person name="Burstein D."/>
            <person name="Amaro F."/>
            <person name="Zusman T."/>
            <person name="Lifshitz Z."/>
            <person name="Cohen O."/>
            <person name="Gilbert J.A."/>
            <person name="Pupko T."/>
            <person name="Shuman H.A."/>
            <person name="Segal G."/>
        </authorList>
    </citation>
    <scope>NUCLEOTIDE SEQUENCE [LARGE SCALE GENOMIC DNA]</scope>
    <source>
        <strain evidence="7 8">ATCC 49655</strain>
    </source>
</reference>
<dbReference type="eggNOG" id="COG2205">
    <property type="taxonomic scope" value="Bacteria"/>
</dbReference>
<evidence type="ECO:0000259" key="6">
    <source>
        <dbReference type="PROSITE" id="PS50109"/>
    </source>
</evidence>
<protein>
    <recommendedName>
        <fullName evidence="2">histidine kinase</fullName>
        <ecNumber evidence="2">2.7.13.3</ecNumber>
    </recommendedName>
</protein>
<dbReference type="GO" id="GO:0000155">
    <property type="term" value="F:phosphorelay sensor kinase activity"/>
    <property type="evidence" value="ECO:0007669"/>
    <property type="project" value="InterPro"/>
</dbReference>
<dbReference type="GO" id="GO:0000156">
    <property type="term" value="F:phosphorelay response regulator activity"/>
    <property type="evidence" value="ECO:0007669"/>
    <property type="project" value="TreeGrafter"/>
</dbReference>
<organism evidence="7 8">
    <name type="scientific">Legionella shakespearei DSM 23087</name>
    <dbReference type="NCBI Taxonomy" id="1122169"/>
    <lineage>
        <taxon>Bacteria</taxon>
        <taxon>Pseudomonadati</taxon>
        <taxon>Pseudomonadota</taxon>
        <taxon>Gammaproteobacteria</taxon>
        <taxon>Legionellales</taxon>
        <taxon>Legionellaceae</taxon>
        <taxon>Legionella</taxon>
    </lineage>
</organism>
<keyword evidence="8" id="KW-1185">Reference proteome</keyword>
<dbReference type="CDD" id="cd00075">
    <property type="entry name" value="HATPase"/>
    <property type="match status" value="1"/>
</dbReference>
<feature type="transmembrane region" description="Helical" evidence="5">
    <location>
        <begin position="133"/>
        <end position="154"/>
    </location>
</feature>
<proteinExistence type="predicted"/>
<evidence type="ECO:0000313" key="7">
    <source>
        <dbReference type="EMBL" id="KTD59942.1"/>
    </source>
</evidence>
<dbReference type="InterPro" id="IPR050351">
    <property type="entry name" value="BphY/WalK/GraS-like"/>
</dbReference>
<dbReference type="InterPro" id="IPR005467">
    <property type="entry name" value="His_kinase_dom"/>
</dbReference>
<dbReference type="RefSeq" id="WP_018575954.1">
    <property type="nucleotide sequence ID" value="NZ_KB892382.1"/>
</dbReference>
<dbReference type="SMART" id="SM00387">
    <property type="entry name" value="HATPase_c"/>
    <property type="match status" value="1"/>
</dbReference>
<dbReference type="Gene3D" id="1.10.287.130">
    <property type="match status" value="1"/>
</dbReference>
<evidence type="ECO:0000256" key="2">
    <source>
        <dbReference type="ARBA" id="ARBA00012438"/>
    </source>
</evidence>
<keyword evidence="4" id="KW-0418">Kinase</keyword>
<dbReference type="PANTHER" id="PTHR42878">
    <property type="entry name" value="TWO-COMPONENT HISTIDINE KINASE"/>
    <property type="match status" value="1"/>
</dbReference>
<dbReference type="EMBL" id="LNYW01000046">
    <property type="protein sequence ID" value="KTD59942.1"/>
    <property type="molecule type" value="Genomic_DNA"/>
</dbReference>
<comment type="catalytic activity">
    <reaction evidence="1">
        <text>ATP + protein L-histidine = ADP + protein N-phospho-L-histidine.</text>
        <dbReference type="EC" id="2.7.13.3"/>
    </reaction>
</comment>
<dbReference type="Gene3D" id="3.30.565.10">
    <property type="entry name" value="Histidine kinase-like ATPase, C-terminal domain"/>
    <property type="match status" value="1"/>
</dbReference>
<feature type="domain" description="Histidine kinase" evidence="6">
    <location>
        <begin position="197"/>
        <end position="429"/>
    </location>
</feature>